<dbReference type="InterPro" id="IPR037054">
    <property type="entry name" value="A-glucoronidase_C_sf"/>
</dbReference>
<evidence type="ECO:0000256" key="2">
    <source>
        <dbReference type="PIRNR" id="PIRNR029900"/>
    </source>
</evidence>
<sequence>MSGVRSFFAGTDPCWLTPATKQPVLRAEVSVDSADPLADTVRAELDLLRQAAGAADAAPDGVREILLCTLDRLGRTPVGRDLADAVHAAVPRAGLGAEGFVVVRRGERLVIAAGAGRGLLYGWYHLLRQAAPLAATTGADHTEAHRPACAVRMVNQWDNMAVHPVMGSVERGYAGRSFFYRDGRVVADLSRVRDYARLLASVGINALSVNNVNVHATETRLLTDHLPDLARIADVLREHGITTYLSVSYAAPIELGGLDTADPREQRVARWWAEAVERVYSAIPDLGGFVVKADSENRPGPFTYGADHADGANLLARALRPHGGTVYWRCFVYDCHQDWRDRSTDRARAAYDHFVPLDGRFDDNVVLQVKYGPLDFQVREAVSPLIGALRHTRVALELQITQEYTGQQRHICYLGPLWTEILGFDTTGAGGPTIGDIASGRAGRPTGGVVAVSNVGDDANWTGHKLAQANLFAYGRLAWDPLASPDEVLAEWARATFAVDAATLAELTALMSGSLRTYEKYTAPLGVGFMVTPHTHYGPSVNGYEYSPWGTYHFADRDGVGVDRTVASGSGYTAQYPEPLASRYEDPASCPDELLLFFHHVPYSHVLRSGRTVIQHIYDTHFDGCDEVEDLVRRWSAIADRFDAATRRNVDERLAEQLRCAREWRDQVNTYFFRMSGVPDAEGRTIHR</sequence>
<dbReference type="PIRSF" id="PIRSF029900">
    <property type="entry name" value="Alpha-glucuronds"/>
    <property type="match status" value="1"/>
</dbReference>
<dbReference type="EMBL" id="JAMTCK010000001">
    <property type="protein sequence ID" value="MCP2163396.1"/>
    <property type="molecule type" value="Genomic_DNA"/>
</dbReference>
<dbReference type="Pfam" id="PF07477">
    <property type="entry name" value="Glyco_hydro_67C"/>
    <property type="match status" value="1"/>
</dbReference>
<dbReference type="Proteomes" id="UP001206128">
    <property type="component" value="Unassembled WGS sequence"/>
</dbReference>
<dbReference type="InterPro" id="IPR011100">
    <property type="entry name" value="Glyco_hydro_67_cat"/>
</dbReference>
<dbReference type="Pfam" id="PF07488">
    <property type="entry name" value="Glyco_hydro_67M"/>
    <property type="match status" value="1"/>
</dbReference>
<evidence type="ECO:0000259" key="5">
    <source>
        <dbReference type="Pfam" id="PF07488"/>
    </source>
</evidence>
<feature type="active site" description="Proton acceptor" evidence="3">
    <location>
        <position position="375"/>
    </location>
</feature>
<organism evidence="6 7">
    <name type="scientific">Goodfellowiella coeruleoviolacea</name>
    <dbReference type="NCBI Taxonomy" id="334858"/>
    <lineage>
        <taxon>Bacteria</taxon>
        <taxon>Bacillati</taxon>
        <taxon>Actinomycetota</taxon>
        <taxon>Actinomycetes</taxon>
        <taxon>Pseudonocardiales</taxon>
        <taxon>Pseudonocardiaceae</taxon>
        <taxon>Goodfellowiella</taxon>
    </lineage>
</organism>
<keyword evidence="2" id="KW-0858">Xylan degradation</keyword>
<dbReference type="Gene3D" id="3.30.379.10">
    <property type="entry name" value="Chitobiase/beta-hexosaminidase domain 2-like"/>
    <property type="match status" value="1"/>
</dbReference>
<evidence type="ECO:0000259" key="4">
    <source>
        <dbReference type="Pfam" id="PF07477"/>
    </source>
</evidence>
<evidence type="ECO:0000256" key="3">
    <source>
        <dbReference type="PIRSR" id="PIRSR029900-1"/>
    </source>
</evidence>
<gene>
    <name evidence="6" type="ORF">LX83_000236</name>
</gene>
<keyword evidence="2" id="KW-0119">Carbohydrate metabolism</keyword>
<evidence type="ECO:0000256" key="1">
    <source>
        <dbReference type="ARBA" id="ARBA00022801"/>
    </source>
</evidence>
<keyword evidence="2" id="KW-0624">Polysaccharide degradation</keyword>
<dbReference type="SUPFAM" id="SSF51445">
    <property type="entry name" value="(Trans)glycosidases"/>
    <property type="match status" value="1"/>
</dbReference>
<evidence type="ECO:0000313" key="6">
    <source>
        <dbReference type="EMBL" id="MCP2163396.1"/>
    </source>
</evidence>
<keyword evidence="7" id="KW-1185">Reference proteome</keyword>
<evidence type="ECO:0000313" key="7">
    <source>
        <dbReference type="Proteomes" id="UP001206128"/>
    </source>
</evidence>
<dbReference type="Gene3D" id="3.20.20.80">
    <property type="entry name" value="Glycosidases"/>
    <property type="match status" value="1"/>
</dbReference>
<feature type="active site" description="Proton donor" evidence="3">
    <location>
        <position position="296"/>
    </location>
</feature>
<dbReference type="InterPro" id="IPR011099">
    <property type="entry name" value="Glyco_hydro_67_C"/>
</dbReference>
<keyword evidence="2" id="KW-0326">Glycosidase</keyword>
<dbReference type="GO" id="GO:0005576">
    <property type="term" value="C:extracellular region"/>
    <property type="evidence" value="ECO:0007669"/>
    <property type="project" value="InterPro"/>
</dbReference>
<dbReference type="InterPro" id="IPR029018">
    <property type="entry name" value="Hex-like_dom2"/>
</dbReference>
<feature type="active site" description="Proton acceptor" evidence="3">
    <location>
        <position position="403"/>
    </location>
</feature>
<dbReference type="GO" id="GO:0046559">
    <property type="term" value="F:alpha-glucuronidase activity"/>
    <property type="evidence" value="ECO:0007669"/>
    <property type="project" value="InterPro"/>
</dbReference>
<dbReference type="RefSeq" id="WP_253766001.1">
    <property type="nucleotide sequence ID" value="NZ_JAMTCK010000001.1"/>
</dbReference>
<dbReference type="Gene3D" id="3.90.1330.10">
    <property type="entry name" value="Alpha-glucuronidase, C-terminal domain"/>
    <property type="match status" value="1"/>
</dbReference>
<comment type="caution">
    <text evidence="6">The sequence shown here is derived from an EMBL/GenBank/DDBJ whole genome shotgun (WGS) entry which is preliminary data.</text>
</comment>
<dbReference type="PANTHER" id="PTHR39207:SF1">
    <property type="entry name" value="ALPHA-GLUCURONIDASE A"/>
    <property type="match status" value="1"/>
</dbReference>
<reference evidence="6" key="1">
    <citation type="submission" date="2022-06" db="EMBL/GenBank/DDBJ databases">
        <title>Genomic Encyclopedia of Archaeal and Bacterial Type Strains, Phase II (KMG-II): from individual species to whole genera.</title>
        <authorList>
            <person name="Goeker M."/>
        </authorList>
    </citation>
    <scope>NUCLEOTIDE SEQUENCE</scope>
    <source>
        <strain evidence="6">DSM 43935</strain>
    </source>
</reference>
<protein>
    <submittedName>
        <fullName evidence="6">Alpha-glucuronidase</fullName>
    </submittedName>
</protein>
<comment type="similarity">
    <text evidence="2">Belongs to the glycosyl hydrolase 67 family.</text>
</comment>
<feature type="domain" description="Glycosyl hydrolase family 67 C-terminal" evidence="4">
    <location>
        <begin position="462"/>
        <end position="684"/>
    </location>
</feature>
<dbReference type="PANTHER" id="PTHR39207">
    <property type="entry name" value="ALPHA-GLUCURONIDASE A"/>
    <property type="match status" value="1"/>
</dbReference>
<feature type="domain" description="Glycosyl hydrolase family 67 catalytic" evidence="5">
    <location>
        <begin position="142"/>
        <end position="461"/>
    </location>
</feature>
<name>A0AAE3G809_9PSEU</name>
<keyword evidence="1 2" id="KW-0378">Hydrolase</keyword>
<accession>A0AAE3G809</accession>
<dbReference type="InterPro" id="IPR011395">
    <property type="entry name" value="Glyco_hydro_67_aGlcAse"/>
</dbReference>
<dbReference type="AlphaFoldDB" id="A0AAE3G809"/>
<proteinExistence type="inferred from homology"/>
<dbReference type="GO" id="GO:0045493">
    <property type="term" value="P:xylan catabolic process"/>
    <property type="evidence" value="ECO:0007669"/>
    <property type="project" value="UniProtKB-KW"/>
</dbReference>
<dbReference type="GO" id="GO:0033939">
    <property type="term" value="F:xylan alpha-1,2-glucuronosidase activity"/>
    <property type="evidence" value="ECO:0007669"/>
    <property type="project" value="TreeGrafter"/>
</dbReference>
<dbReference type="SUPFAM" id="SSF55545">
    <property type="entry name" value="beta-N-acetylhexosaminidase-like domain"/>
    <property type="match status" value="1"/>
</dbReference>
<dbReference type="InterPro" id="IPR017853">
    <property type="entry name" value="GH"/>
</dbReference>